<dbReference type="AlphaFoldDB" id="A0A4P6ULH6"/>
<feature type="region of interest" description="Disordered" evidence="1">
    <location>
        <begin position="1"/>
        <end position="65"/>
    </location>
</feature>
<evidence type="ECO:0000313" key="2">
    <source>
        <dbReference type="EMBL" id="QBK06013.1"/>
    </source>
</evidence>
<dbReference type="Proteomes" id="UP000292939">
    <property type="component" value="Chromosome"/>
</dbReference>
<sequence length="65" mass="6925">MLTLSSMDETRDGMPGVSIRIADTGKGIGPEARRTRPYKLDRPTHARTSTLTHGAAAVPAPALRP</sequence>
<accession>A0A4P6ULH6</accession>
<dbReference type="EMBL" id="CP031395">
    <property type="protein sequence ID" value="QBK06013.1"/>
    <property type="molecule type" value="Genomic_DNA"/>
</dbReference>
<reference evidence="2 3" key="1">
    <citation type="submission" date="2018-07" db="EMBL/GenBank/DDBJ databases">
        <title>Exploring interactions and the metabolic potential of the ultra-small soil bacteria Hylemonella gracilis.</title>
        <authorList>
            <person name="Tyc O."/>
            <person name="Kulkarni P."/>
            <person name="Gawehns F."/>
            <person name="Hundscheid M."/>
            <person name="Zweers H."/>
            <person name="Garbeva P."/>
        </authorList>
    </citation>
    <scope>NUCLEOTIDE SEQUENCE [LARGE SCALE GENOMIC DNA]</scope>
    <source>
        <strain evidence="2 3">NS1</strain>
    </source>
</reference>
<organism evidence="2 3">
    <name type="scientific">Hylemonella gracilis</name>
    <dbReference type="NCBI Taxonomy" id="80880"/>
    <lineage>
        <taxon>Bacteria</taxon>
        <taxon>Pseudomonadati</taxon>
        <taxon>Pseudomonadota</taxon>
        <taxon>Betaproteobacteria</taxon>
        <taxon>Burkholderiales</taxon>
        <taxon>Comamonadaceae</taxon>
        <taxon>Hylemonella</taxon>
    </lineage>
</organism>
<protein>
    <submittedName>
        <fullName evidence="2">Uncharacterized protein</fullName>
    </submittedName>
</protein>
<proteinExistence type="predicted"/>
<dbReference type="KEGG" id="hgr:DW355_15915"/>
<name>A0A4P6ULH6_9BURK</name>
<gene>
    <name evidence="2" type="ORF">DW355_15915</name>
</gene>
<evidence type="ECO:0000313" key="3">
    <source>
        <dbReference type="Proteomes" id="UP000292939"/>
    </source>
</evidence>
<feature type="compositionally biased region" description="Basic and acidic residues" evidence="1">
    <location>
        <begin position="31"/>
        <end position="44"/>
    </location>
</feature>
<evidence type="ECO:0000256" key="1">
    <source>
        <dbReference type="SAM" id="MobiDB-lite"/>
    </source>
</evidence>